<dbReference type="EMBL" id="JBHSAP010000007">
    <property type="protein sequence ID" value="MFC4076248.1"/>
    <property type="molecule type" value="Genomic_DNA"/>
</dbReference>
<organism evidence="7 8">
    <name type="scientific">Salinithrix halophila</name>
    <dbReference type="NCBI Taxonomy" id="1485204"/>
    <lineage>
        <taxon>Bacteria</taxon>
        <taxon>Bacillati</taxon>
        <taxon>Bacillota</taxon>
        <taxon>Bacilli</taxon>
        <taxon>Bacillales</taxon>
        <taxon>Thermoactinomycetaceae</taxon>
        <taxon>Salinithrix</taxon>
    </lineage>
</organism>
<sequence>MILSLTIGTFLSAAAYLWLAIYRESPRWKYALKPGTMLWILILAATGALENPGAYSWWILVGLLFSLAGDVFLMLPSDRFVQGLASFLIGHLCYITGIATLPPGVPDPLSMIMLGLMAAIAVVFSRLLGPGASREGGKNLRFAVTVYVSVISLMVWFALKTAQPLLITGAVIFAVSDAILGWNRFRRSLAWADYGVMSTYFTAQWFFALSIHMS</sequence>
<evidence type="ECO:0000313" key="7">
    <source>
        <dbReference type="EMBL" id="MFC4076248.1"/>
    </source>
</evidence>
<evidence type="ECO:0000313" key="8">
    <source>
        <dbReference type="Proteomes" id="UP001595843"/>
    </source>
</evidence>
<feature type="transmembrane region" description="Helical" evidence="6">
    <location>
        <begin position="30"/>
        <end position="49"/>
    </location>
</feature>
<feature type="transmembrane region" description="Helical" evidence="6">
    <location>
        <begin position="6"/>
        <end position="23"/>
    </location>
</feature>
<comment type="similarity">
    <text evidence="2">Belongs to the TMEM86 family.</text>
</comment>
<evidence type="ECO:0000256" key="1">
    <source>
        <dbReference type="ARBA" id="ARBA00004141"/>
    </source>
</evidence>
<evidence type="ECO:0000256" key="3">
    <source>
        <dbReference type="ARBA" id="ARBA00022692"/>
    </source>
</evidence>
<dbReference type="PANTHER" id="PTHR31885:SF6">
    <property type="entry name" value="GH04784P"/>
    <property type="match status" value="1"/>
</dbReference>
<keyword evidence="8" id="KW-1185">Reference proteome</keyword>
<dbReference type="Pfam" id="PF07947">
    <property type="entry name" value="YhhN"/>
    <property type="match status" value="1"/>
</dbReference>
<dbReference type="Proteomes" id="UP001595843">
    <property type="component" value="Unassembled WGS sequence"/>
</dbReference>
<reference evidence="8" key="1">
    <citation type="journal article" date="2019" name="Int. J. Syst. Evol. Microbiol.">
        <title>The Global Catalogue of Microorganisms (GCM) 10K type strain sequencing project: providing services to taxonomists for standard genome sequencing and annotation.</title>
        <authorList>
            <consortium name="The Broad Institute Genomics Platform"/>
            <consortium name="The Broad Institute Genome Sequencing Center for Infectious Disease"/>
            <person name="Wu L."/>
            <person name="Ma J."/>
        </authorList>
    </citation>
    <scope>NUCLEOTIDE SEQUENCE [LARGE SCALE GENOMIC DNA]</scope>
    <source>
        <strain evidence="8">IBRC-M 10813</strain>
    </source>
</reference>
<feature type="transmembrane region" description="Helical" evidence="6">
    <location>
        <begin position="140"/>
        <end position="159"/>
    </location>
</feature>
<feature type="transmembrane region" description="Helical" evidence="6">
    <location>
        <begin position="165"/>
        <end position="182"/>
    </location>
</feature>
<keyword evidence="3 6" id="KW-0812">Transmembrane</keyword>
<feature type="transmembrane region" description="Helical" evidence="6">
    <location>
        <begin position="108"/>
        <end position="128"/>
    </location>
</feature>
<evidence type="ECO:0000256" key="6">
    <source>
        <dbReference type="SAM" id="Phobius"/>
    </source>
</evidence>
<evidence type="ECO:0000256" key="5">
    <source>
        <dbReference type="ARBA" id="ARBA00023136"/>
    </source>
</evidence>
<comment type="subcellular location">
    <subcellularLocation>
        <location evidence="1">Membrane</location>
        <topology evidence="1">Multi-pass membrane protein</topology>
    </subcellularLocation>
</comment>
<feature type="transmembrane region" description="Helical" evidence="6">
    <location>
        <begin position="55"/>
        <end position="73"/>
    </location>
</feature>
<dbReference type="InterPro" id="IPR012506">
    <property type="entry name" value="TMEM86B-like"/>
</dbReference>
<accession>A0ABV8JCZ1</accession>
<evidence type="ECO:0000256" key="4">
    <source>
        <dbReference type="ARBA" id="ARBA00022989"/>
    </source>
</evidence>
<feature type="transmembrane region" description="Helical" evidence="6">
    <location>
        <begin position="194"/>
        <end position="213"/>
    </location>
</feature>
<keyword evidence="4 6" id="KW-1133">Transmembrane helix</keyword>
<dbReference type="PANTHER" id="PTHR31885">
    <property type="entry name" value="GH04784P"/>
    <property type="match status" value="1"/>
</dbReference>
<name>A0ABV8JCZ1_9BACL</name>
<evidence type="ECO:0000256" key="2">
    <source>
        <dbReference type="ARBA" id="ARBA00007375"/>
    </source>
</evidence>
<protein>
    <submittedName>
        <fullName evidence="7">Lysoplasmalogenase</fullName>
    </submittedName>
</protein>
<comment type="caution">
    <text evidence="7">The sequence shown here is derived from an EMBL/GenBank/DDBJ whole genome shotgun (WGS) entry which is preliminary data.</text>
</comment>
<proteinExistence type="inferred from homology"/>
<keyword evidence="5 6" id="KW-0472">Membrane</keyword>
<feature type="transmembrane region" description="Helical" evidence="6">
    <location>
        <begin position="80"/>
        <end position="102"/>
    </location>
</feature>
<gene>
    <name evidence="7" type="ORF">ACFOUO_05420</name>
</gene>
<dbReference type="RefSeq" id="WP_380702919.1">
    <property type="nucleotide sequence ID" value="NZ_JBHSAP010000007.1"/>
</dbReference>